<keyword evidence="2" id="KW-0732">Signal</keyword>
<evidence type="ECO:0000313" key="4">
    <source>
        <dbReference type="Proteomes" id="UP000703893"/>
    </source>
</evidence>
<protein>
    <recommendedName>
        <fullName evidence="5">AMIN domain-containing protein</fullName>
    </recommendedName>
</protein>
<dbReference type="Proteomes" id="UP000703893">
    <property type="component" value="Unassembled WGS sequence"/>
</dbReference>
<comment type="caution">
    <text evidence="3">The sequence shown here is derived from an EMBL/GenBank/DDBJ whole genome shotgun (WGS) entry which is preliminary data.</text>
</comment>
<feature type="signal peptide" evidence="2">
    <location>
        <begin position="1"/>
        <end position="23"/>
    </location>
</feature>
<dbReference type="AlphaFoldDB" id="A0A937X9I6"/>
<evidence type="ECO:0000313" key="3">
    <source>
        <dbReference type="EMBL" id="MBM3276061.1"/>
    </source>
</evidence>
<reference evidence="3 4" key="1">
    <citation type="submission" date="2019-03" db="EMBL/GenBank/DDBJ databases">
        <title>Lake Tanganyika Metagenome-Assembled Genomes (MAGs).</title>
        <authorList>
            <person name="Tran P."/>
        </authorList>
    </citation>
    <scope>NUCLEOTIDE SEQUENCE [LARGE SCALE GENOMIC DNA]</scope>
    <source>
        <strain evidence="3">K_DeepCast_65m_m2_236</strain>
    </source>
</reference>
<gene>
    <name evidence="3" type="ORF">FJZ00_12990</name>
</gene>
<proteinExistence type="predicted"/>
<organism evidence="3 4">
    <name type="scientific">Candidatus Tanganyikabacteria bacterium</name>
    <dbReference type="NCBI Taxonomy" id="2961651"/>
    <lineage>
        <taxon>Bacteria</taxon>
        <taxon>Bacillati</taxon>
        <taxon>Candidatus Sericytochromatia</taxon>
        <taxon>Candidatus Tanganyikabacteria</taxon>
    </lineage>
</organism>
<accession>A0A937X9I6</accession>
<evidence type="ECO:0008006" key="5">
    <source>
        <dbReference type="Google" id="ProtNLM"/>
    </source>
</evidence>
<feature type="region of interest" description="Disordered" evidence="1">
    <location>
        <begin position="146"/>
        <end position="214"/>
    </location>
</feature>
<sequence length="235" mass="25193">MRWSTLLASTLALFVGLSADVWALPVTVTQVHYDDARRRLTLDISGDSEIRARQDGRRIILEIPDAKLRGKTFAQNVQGRRVRSVLVSEVPGNPASVRIELALVPGIEPLLSVQRAAGRIYVVLAEAPRPEGERDDEEMPVLARGTLPQLSDRSNRPARPTPQLVTVPGATPAPGPTRLPGAVPEARPTPETPPFGVAKVAAPTPRAPRAELQTGTPNFALLSIMQADAAELVPG</sequence>
<feature type="non-terminal residue" evidence="3">
    <location>
        <position position="235"/>
    </location>
</feature>
<feature type="chain" id="PRO_5037531215" description="AMIN domain-containing protein" evidence="2">
    <location>
        <begin position="24"/>
        <end position="235"/>
    </location>
</feature>
<evidence type="ECO:0000256" key="2">
    <source>
        <dbReference type="SAM" id="SignalP"/>
    </source>
</evidence>
<name>A0A937X9I6_9BACT</name>
<evidence type="ECO:0000256" key="1">
    <source>
        <dbReference type="SAM" id="MobiDB-lite"/>
    </source>
</evidence>
<dbReference type="EMBL" id="VGJX01000843">
    <property type="protein sequence ID" value="MBM3276061.1"/>
    <property type="molecule type" value="Genomic_DNA"/>
</dbReference>